<keyword evidence="2" id="KW-0810">Translation regulation</keyword>
<dbReference type="GO" id="GO:0090071">
    <property type="term" value="P:negative regulation of ribosome biogenesis"/>
    <property type="evidence" value="ECO:0007669"/>
    <property type="project" value="UniProtKB-UniRule"/>
</dbReference>
<dbReference type="InterPro" id="IPR043519">
    <property type="entry name" value="NT_sf"/>
</dbReference>
<dbReference type="GO" id="GO:0017148">
    <property type="term" value="P:negative regulation of translation"/>
    <property type="evidence" value="ECO:0007669"/>
    <property type="project" value="UniProtKB-UniRule"/>
</dbReference>
<dbReference type="GO" id="GO:0042256">
    <property type="term" value="P:cytosolic ribosome assembly"/>
    <property type="evidence" value="ECO:0007669"/>
    <property type="project" value="UniProtKB-UniRule"/>
</dbReference>
<dbReference type="GO" id="GO:0005737">
    <property type="term" value="C:cytoplasm"/>
    <property type="evidence" value="ECO:0007669"/>
    <property type="project" value="UniProtKB-SubCell"/>
</dbReference>
<dbReference type="GO" id="GO:0043023">
    <property type="term" value="F:ribosomal large subunit binding"/>
    <property type="evidence" value="ECO:0007669"/>
    <property type="project" value="TreeGrafter"/>
</dbReference>
<sequence>MSTLRKICDEILKEEDPNLVLLKMKGLSYLTDYFVIVTANSNVNMRSIRDRILEILKAANHHVIFYDKGDDHDWMIIDAGEMVIHIFTKQAREFYDIESLWSDTDRLDPKEV</sequence>
<name>A0A7V3RDC6_9BACT</name>
<dbReference type="Gene3D" id="3.30.460.10">
    <property type="entry name" value="Beta Polymerase, domain 2"/>
    <property type="match status" value="1"/>
</dbReference>
<accession>A0A7V3RDC6</accession>
<evidence type="ECO:0000256" key="1">
    <source>
        <dbReference type="ARBA" id="ARBA00010574"/>
    </source>
</evidence>
<dbReference type="SUPFAM" id="SSF81301">
    <property type="entry name" value="Nucleotidyltransferase"/>
    <property type="match status" value="1"/>
</dbReference>
<keyword evidence="2" id="KW-0963">Cytoplasm</keyword>
<dbReference type="InterPro" id="IPR004394">
    <property type="entry name" value="Iojap/RsfS/C7orf30"/>
</dbReference>
<organism evidence="3">
    <name type="scientific">Mesoaciditoga lauensis</name>
    <dbReference type="NCBI Taxonomy" id="1495039"/>
    <lineage>
        <taxon>Bacteria</taxon>
        <taxon>Thermotogati</taxon>
        <taxon>Thermotogota</taxon>
        <taxon>Thermotogae</taxon>
        <taxon>Mesoaciditogales</taxon>
        <taxon>Mesoaciditogaceae</taxon>
        <taxon>Mesoaciditoga</taxon>
    </lineage>
</organism>
<keyword evidence="2" id="KW-0678">Repressor</keyword>
<dbReference type="NCBIfam" id="TIGR00090">
    <property type="entry name" value="rsfS_iojap_ybeB"/>
    <property type="match status" value="1"/>
</dbReference>
<dbReference type="Pfam" id="PF02410">
    <property type="entry name" value="RsfS"/>
    <property type="match status" value="1"/>
</dbReference>
<proteinExistence type="inferred from homology"/>
<comment type="subunit">
    <text evidence="2">Interacts with ribosomal protein uL14 (rplN).</text>
</comment>
<comment type="similarity">
    <text evidence="1 2">Belongs to the Iojap/RsfS family.</text>
</comment>
<dbReference type="AlphaFoldDB" id="A0A7V3RDC6"/>
<dbReference type="PANTHER" id="PTHR21043:SF0">
    <property type="entry name" value="MITOCHONDRIAL ASSEMBLY OF RIBOSOMAL LARGE SUBUNIT PROTEIN 1"/>
    <property type="match status" value="1"/>
</dbReference>
<dbReference type="HAMAP" id="MF_01477">
    <property type="entry name" value="Iojap_RsfS"/>
    <property type="match status" value="1"/>
</dbReference>
<comment type="subcellular location">
    <subcellularLocation>
        <location evidence="2">Cytoplasm</location>
    </subcellularLocation>
</comment>
<evidence type="ECO:0000313" key="3">
    <source>
        <dbReference type="EMBL" id="HGE74528.1"/>
    </source>
</evidence>
<comment type="function">
    <text evidence="2">Functions as a ribosomal silencing factor. Interacts with ribosomal protein uL14 (rplN), blocking formation of intersubunit bridge B8. Prevents association of the 30S and 50S ribosomal subunits and the formation of functional ribosomes, thus repressing translation.</text>
</comment>
<comment type="caution">
    <text evidence="3">The sequence shown here is derived from an EMBL/GenBank/DDBJ whole genome shotgun (WGS) entry which is preliminary data.</text>
</comment>
<protein>
    <recommendedName>
        <fullName evidence="2">Ribosomal silencing factor RsfS</fullName>
    </recommendedName>
</protein>
<reference evidence="3" key="1">
    <citation type="journal article" date="2020" name="mSystems">
        <title>Genome- and Community-Level Interaction Insights into Carbon Utilization and Element Cycling Functions of Hydrothermarchaeota in Hydrothermal Sediment.</title>
        <authorList>
            <person name="Zhou Z."/>
            <person name="Liu Y."/>
            <person name="Xu W."/>
            <person name="Pan J."/>
            <person name="Luo Z.H."/>
            <person name="Li M."/>
        </authorList>
    </citation>
    <scope>NUCLEOTIDE SEQUENCE [LARGE SCALE GENOMIC DNA]</scope>
    <source>
        <strain evidence="3">SpSt-966</strain>
    </source>
</reference>
<dbReference type="EMBL" id="DTPE01000007">
    <property type="protein sequence ID" value="HGE74528.1"/>
    <property type="molecule type" value="Genomic_DNA"/>
</dbReference>
<gene>
    <name evidence="2 3" type="primary">rsfS</name>
    <name evidence="3" type="ORF">ENX73_00175</name>
</gene>
<dbReference type="PANTHER" id="PTHR21043">
    <property type="entry name" value="IOJAP SUPERFAMILY ORTHOLOG"/>
    <property type="match status" value="1"/>
</dbReference>
<evidence type="ECO:0000256" key="2">
    <source>
        <dbReference type="HAMAP-Rule" id="MF_01477"/>
    </source>
</evidence>